<reference evidence="2" key="1">
    <citation type="submission" date="2020-05" db="EMBL/GenBank/DDBJ databases">
        <title>Phylogenomic resolution of chytrid fungi.</title>
        <authorList>
            <person name="Stajich J.E."/>
            <person name="Amses K."/>
            <person name="Simmons R."/>
            <person name="Seto K."/>
            <person name="Myers J."/>
            <person name="Bonds A."/>
            <person name="Quandt C.A."/>
            <person name="Barry K."/>
            <person name="Liu P."/>
            <person name="Grigoriev I."/>
            <person name="Longcore J.E."/>
            <person name="James T.Y."/>
        </authorList>
    </citation>
    <scope>NUCLEOTIDE SEQUENCE</scope>
    <source>
        <strain evidence="2">JEL0476</strain>
    </source>
</reference>
<feature type="non-terminal residue" evidence="2">
    <location>
        <position position="1"/>
    </location>
</feature>
<dbReference type="Pfam" id="PF01933">
    <property type="entry name" value="CofD"/>
    <property type="match status" value="2"/>
</dbReference>
<proteinExistence type="predicted"/>
<dbReference type="PANTHER" id="PTHR31240">
    <property type="entry name" value="MATERNAL EFFECT EMBRYO ARREST 18"/>
    <property type="match status" value="1"/>
</dbReference>
<comment type="caution">
    <text evidence="2">The sequence shown here is derived from an EMBL/GenBank/DDBJ whole genome shotgun (WGS) entry which is preliminary data.</text>
</comment>
<gene>
    <name evidence="2" type="ORF">HK099_006774</name>
</gene>
<dbReference type="InterPro" id="IPR002882">
    <property type="entry name" value="CofD"/>
</dbReference>
<name>A0AAD5TXW1_9FUNG</name>
<dbReference type="EMBL" id="JADGJW010000604">
    <property type="protein sequence ID" value="KAJ3214630.1"/>
    <property type="molecule type" value="Genomic_DNA"/>
</dbReference>
<dbReference type="InterPro" id="IPR038136">
    <property type="entry name" value="CofD-like_dom_sf"/>
</dbReference>
<evidence type="ECO:0000313" key="3">
    <source>
        <dbReference type="Proteomes" id="UP001211065"/>
    </source>
</evidence>
<feature type="compositionally biased region" description="Low complexity" evidence="1">
    <location>
        <begin position="352"/>
        <end position="366"/>
    </location>
</feature>
<dbReference type="Proteomes" id="UP001211065">
    <property type="component" value="Unassembled WGS sequence"/>
</dbReference>
<sequence>MNSPKPSVIVFSGGTAWNNFVGTLNSITSNVTYVLPISDDGTSLSSSSFYTSFLGGSTSEIVRMFGGPGIGDLRSRLIRLSRNKSSEDKAVLELLSHRLPQTQAEAIAEWEDILHCKHKLWRGITGFEKPFKHTILAFLLNFQKELTAKMTDTKEYQQNLNFNSQKINSVTQNKNSALSSKLYLFEDAMSDSTSLVPTYHAKFDFRHGSIGNFLLTGCRLFFKSLDSALFQIARILRCPNKTKVVPVISNVAQKRIRTTGIKTHIFILARRKSEPICDFDPENPSFGMPLLDSSITIIAASLRNGEKIVGQCEISHPGSAASENASDKRRASLAGMSPVGYMAEFEPGSRNSTTSKSSMSIKTSTSPATSLPNIDEQIENITTTLTDSGFDHGSCYRSPLLINIDQNTHSYSRDILISPVTNSQISPEKVTNDNLLYTTTTLTKNTNSASNLTSTTTSANLFFNKNKIAALNSPIRRVYYVNRKSQETLPKLNSLLPEHFEEKKSIIYACGSLYTSLLPSLIVEGIGSRIANDYEEEKVKILILNGTWDRETFGYTALDFILAITDALNYSCWAEEKLKSSSDDDTQSSPSCSSKYSPLRQSHIDLFDEKESFENNKSSSENFSQTSSIFVEDSPWDNLNEEFKKNENFENFESESGRTYVCFPYRPNRFITHLVYLDQGDIKVNVHRIEYLGITCIKISNSSKFYDESSLNK</sequence>
<feature type="region of interest" description="Disordered" evidence="1">
    <location>
        <begin position="342"/>
        <end position="374"/>
    </location>
</feature>
<dbReference type="SUPFAM" id="SSF142338">
    <property type="entry name" value="CofD-like"/>
    <property type="match status" value="2"/>
</dbReference>
<evidence type="ECO:0000313" key="2">
    <source>
        <dbReference type="EMBL" id="KAJ3214630.1"/>
    </source>
</evidence>
<accession>A0AAD5TXW1</accession>
<evidence type="ECO:0000256" key="1">
    <source>
        <dbReference type="SAM" id="MobiDB-lite"/>
    </source>
</evidence>
<dbReference type="Gene3D" id="3.40.50.10680">
    <property type="entry name" value="CofD-like domains"/>
    <property type="match status" value="2"/>
</dbReference>
<organism evidence="2 3">
    <name type="scientific">Clydaea vesicula</name>
    <dbReference type="NCBI Taxonomy" id="447962"/>
    <lineage>
        <taxon>Eukaryota</taxon>
        <taxon>Fungi</taxon>
        <taxon>Fungi incertae sedis</taxon>
        <taxon>Chytridiomycota</taxon>
        <taxon>Chytridiomycota incertae sedis</taxon>
        <taxon>Chytridiomycetes</taxon>
        <taxon>Lobulomycetales</taxon>
        <taxon>Lobulomycetaceae</taxon>
        <taxon>Clydaea</taxon>
    </lineage>
</organism>
<dbReference type="GO" id="GO:0043743">
    <property type="term" value="F:LPPG:FO 2-phospho-L-lactate transferase activity"/>
    <property type="evidence" value="ECO:0007669"/>
    <property type="project" value="InterPro"/>
</dbReference>
<dbReference type="AlphaFoldDB" id="A0AAD5TXW1"/>
<keyword evidence="3" id="KW-1185">Reference proteome</keyword>
<protein>
    <submittedName>
        <fullName evidence="2">Uncharacterized protein</fullName>
    </submittedName>
</protein>
<dbReference type="PANTHER" id="PTHR31240:SF0">
    <property type="entry name" value="MATERNAL EFFECT EMBRYO ARREST 18"/>
    <property type="match status" value="1"/>
</dbReference>